<dbReference type="GO" id="GO:0005886">
    <property type="term" value="C:plasma membrane"/>
    <property type="evidence" value="ECO:0007669"/>
    <property type="project" value="UniProtKB-SubCell"/>
</dbReference>
<accession>A0A1C6SNW6</accession>
<feature type="domain" description="ABC3 transporter permease C-terminal" evidence="6">
    <location>
        <begin position="646"/>
        <end position="749"/>
    </location>
</feature>
<evidence type="ECO:0000313" key="8">
    <source>
        <dbReference type="Proteomes" id="UP000253958"/>
    </source>
</evidence>
<keyword evidence="2" id="KW-1003">Cell membrane</keyword>
<organism evidence="7 8">
    <name type="scientific">Micromonospora aurantiaca</name>
    <name type="common">nom. illeg.</name>
    <dbReference type="NCBI Taxonomy" id="47850"/>
    <lineage>
        <taxon>Bacteria</taxon>
        <taxon>Bacillati</taxon>
        <taxon>Actinomycetota</taxon>
        <taxon>Actinomycetes</taxon>
        <taxon>Micromonosporales</taxon>
        <taxon>Micromonosporaceae</taxon>
        <taxon>Micromonospora</taxon>
    </lineage>
</organism>
<keyword evidence="3" id="KW-0812">Transmembrane</keyword>
<protein>
    <submittedName>
        <fullName evidence="7">ABC transporter permease</fullName>
    </submittedName>
</protein>
<sequence length="765" mass="81299">MTVRLALRLLRGGGRSGVLRLVLVICGIALGVVASCLVAVLPGVLDNRAEVMNARDPQPAADGQDHLFVFSPAVDVWKGQRLGRLFIADVRPGTAAAPGVERLPGPAEVVASPALAAALRSDPELRTVVPGHVIGEIKPSGLVDQHELFAYVGVAVDEVTEPHDGVGFGTYDTLTLKKQQTGLTQSLALLVLPPVVAYLVVCGRLASATRARRYSALRLIGVRSDTALRLAFVESAILGIAGALLGILLFELLHPLLAESNALGFTWFAQNARFGPVATTLLVIAVGVTAGLVGSAGLRRSLARPLTARVDVAEPKPRPFLLLPLIFGFGAVSFLLLSAPQNVARGTRLAMSDTTAYVAIGAVAIMLLGLLLGLRPIIAASARLLSVARLPLSVRMAGSRLALQPATTLRLLTGLALLVLVAGVSSGVLKDMELRSNPQAENYSVDIEGVAEASTAARETIFDLPARFKWNSQSSIVDFSAPPAGDGVVAQARAAGYRLVTINCSSLRQLVRMPLTECRSGETYRLTGTEMVGTAFEIPPGTEFDFARADGGKELVKVPEQRLVVPDDAPFPIQAFGALYIATDGPAFGWSKEVSSSFLVEPDPQKLTDFKTAVARIAPTMKVRVWGEDLDLMELVRNQRGVISFGVFVGFLVAIIAFGVAVIDHATERRRDVAVLMVVGMRKRTIRAIQITQLLAALVTVLTASAIASYLAGNLALRLNDVNRDWYAGPLDAMAPFLVSSLVVAVVTGSFVVVRRLRSEDLKRE</sequence>
<dbReference type="Pfam" id="PF02687">
    <property type="entry name" value="FtsX"/>
    <property type="match status" value="1"/>
</dbReference>
<dbReference type="InterPro" id="IPR003838">
    <property type="entry name" value="ABC3_permease_C"/>
</dbReference>
<evidence type="ECO:0000313" key="7">
    <source>
        <dbReference type="EMBL" id="AXH91805.1"/>
    </source>
</evidence>
<evidence type="ECO:0000256" key="4">
    <source>
        <dbReference type="ARBA" id="ARBA00022989"/>
    </source>
</evidence>
<dbReference type="AlphaFoldDB" id="A0A1C6SNW6"/>
<comment type="subcellular location">
    <subcellularLocation>
        <location evidence="1">Cell membrane</location>
        <topology evidence="1">Multi-pass membrane protein</topology>
    </subcellularLocation>
</comment>
<dbReference type="EMBL" id="CP031263">
    <property type="protein sequence ID" value="AXH91805.1"/>
    <property type="molecule type" value="Genomic_DNA"/>
</dbReference>
<keyword evidence="4" id="KW-1133">Transmembrane helix</keyword>
<evidence type="ECO:0000256" key="2">
    <source>
        <dbReference type="ARBA" id="ARBA00022475"/>
    </source>
</evidence>
<keyword evidence="5" id="KW-0472">Membrane</keyword>
<gene>
    <name evidence="7" type="ORF">DVH21_18820</name>
</gene>
<evidence type="ECO:0000259" key="6">
    <source>
        <dbReference type="Pfam" id="PF02687"/>
    </source>
</evidence>
<name>A0A1C6SNW6_9ACTN</name>
<proteinExistence type="predicted"/>
<evidence type="ECO:0000256" key="5">
    <source>
        <dbReference type="ARBA" id="ARBA00023136"/>
    </source>
</evidence>
<reference evidence="7 8" key="1">
    <citation type="submission" date="2018-07" db="EMBL/GenBank/DDBJ databases">
        <authorList>
            <person name="Ye Y."/>
        </authorList>
    </citation>
    <scope>NUCLEOTIDE SEQUENCE [LARGE SCALE GENOMIC DNA]</scope>
    <source>
        <strain evidence="8">H14(2018)</strain>
    </source>
</reference>
<evidence type="ECO:0000256" key="3">
    <source>
        <dbReference type="ARBA" id="ARBA00022692"/>
    </source>
</evidence>
<evidence type="ECO:0000256" key="1">
    <source>
        <dbReference type="ARBA" id="ARBA00004651"/>
    </source>
</evidence>
<reference evidence="7 8" key="2">
    <citation type="submission" date="2018-08" db="EMBL/GenBank/DDBJ databases">
        <title>Streptomyces kandeliansis sp. nov., an endophytic bacterium isolated from mangrove plant.</title>
        <authorList>
            <person name="Wang R."/>
        </authorList>
    </citation>
    <scope>NUCLEOTIDE SEQUENCE [LARGE SCALE GENOMIC DNA]</scope>
    <source>
        <strain evidence="8">H14(2018)</strain>
    </source>
</reference>
<dbReference type="Proteomes" id="UP000253958">
    <property type="component" value="Chromosome"/>
</dbReference>